<reference evidence="4" key="1">
    <citation type="submission" date="2021-03" db="EMBL/GenBank/DDBJ databases">
        <authorList>
            <person name="Lu T."/>
            <person name="Wang Q."/>
            <person name="Han X."/>
        </authorList>
    </citation>
    <scope>NUCLEOTIDE SEQUENCE</scope>
    <source>
        <strain evidence="4">WQ 2009</strain>
    </source>
</reference>
<evidence type="ECO:0000313" key="5">
    <source>
        <dbReference type="Proteomes" id="UP000679691"/>
    </source>
</evidence>
<name>A0A8T4HGQ7_9SPHI</name>
<keyword evidence="2" id="KW-0238">DNA-binding</keyword>
<sequence length="316" mass="36580">MRIEKNEFFIQWLVDNNITSRESAVSYDSYVRNAFSYIAKLQALDTNTIEEIINILSENGIAKNIKKSPKTILNYLSGLRAYGEFLNDTTEINGAIFPGENIEILTQLSSTEEQVYTYNTLYKNFAFRLITQDRFYDNIYFPISLIKQLFYKTNNKARFDRILKSMINSINIYLSEKDVILFEDISELKIKDKTVSVVCANNNLVIYTPTNTSRLEPFLVDKLSDVSIDHIIPQYTIMQELKDDLPEFKKLTEILKQSATKVSNRPTLAAYKNKFGLDSILQSIDLDQLENELRLVVRPKNLRLMNRSLNTSKGKK</sequence>
<evidence type="ECO:0000256" key="1">
    <source>
        <dbReference type="ARBA" id="ARBA00022908"/>
    </source>
</evidence>
<dbReference type="GO" id="GO:0015074">
    <property type="term" value="P:DNA integration"/>
    <property type="evidence" value="ECO:0007669"/>
    <property type="project" value="UniProtKB-KW"/>
</dbReference>
<organism evidence="4 5">
    <name type="scientific">Rhinopithecimicrobium faecis</name>
    <dbReference type="NCBI Taxonomy" id="2820698"/>
    <lineage>
        <taxon>Bacteria</taxon>
        <taxon>Pseudomonadati</taxon>
        <taxon>Bacteroidota</taxon>
        <taxon>Sphingobacteriia</taxon>
        <taxon>Sphingobacteriales</taxon>
        <taxon>Sphingobacteriaceae</taxon>
        <taxon>Rhinopithecimicrobium</taxon>
    </lineage>
</organism>
<feature type="domain" description="Core-binding (CB)" evidence="3">
    <location>
        <begin position="7"/>
        <end position="87"/>
    </location>
</feature>
<evidence type="ECO:0000256" key="2">
    <source>
        <dbReference type="PROSITE-ProRule" id="PRU01248"/>
    </source>
</evidence>
<dbReference type="RefSeq" id="WP_353548022.1">
    <property type="nucleotide sequence ID" value="NZ_JAGKSB010000021.1"/>
</dbReference>
<dbReference type="GO" id="GO:0003677">
    <property type="term" value="F:DNA binding"/>
    <property type="evidence" value="ECO:0007669"/>
    <property type="project" value="UniProtKB-UniRule"/>
</dbReference>
<dbReference type="Proteomes" id="UP000679691">
    <property type="component" value="Unassembled WGS sequence"/>
</dbReference>
<proteinExistence type="predicted"/>
<gene>
    <name evidence="4" type="ORF">J5U18_13270</name>
</gene>
<comment type="caution">
    <text evidence="4">The sequence shown here is derived from an EMBL/GenBank/DDBJ whole genome shotgun (WGS) entry which is preliminary data.</text>
</comment>
<accession>A0A8T4HGQ7</accession>
<dbReference type="EMBL" id="JAGKSB010000021">
    <property type="protein sequence ID" value="MBP3944508.1"/>
    <property type="molecule type" value="Genomic_DNA"/>
</dbReference>
<keyword evidence="5" id="KW-1185">Reference proteome</keyword>
<dbReference type="AlphaFoldDB" id="A0A8T4HGQ7"/>
<evidence type="ECO:0000259" key="3">
    <source>
        <dbReference type="PROSITE" id="PS51900"/>
    </source>
</evidence>
<dbReference type="PROSITE" id="PS51900">
    <property type="entry name" value="CB"/>
    <property type="match status" value="1"/>
</dbReference>
<evidence type="ECO:0000313" key="4">
    <source>
        <dbReference type="EMBL" id="MBP3944508.1"/>
    </source>
</evidence>
<keyword evidence="1" id="KW-0229">DNA integration</keyword>
<dbReference type="InterPro" id="IPR044068">
    <property type="entry name" value="CB"/>
</dbReference>
<protein>
    <recommendedName>
        <fullName evidence="3">Core-binding (CB) domain-containing protein</fullName>
    </recommendedName>
</protein>